<sequence>MSQLLPIPTMLDRRAEAHPDRVWVRHPVGTSYTKGFQAATYGQMRTAVNRVARLLKDKLGESQSFETLAYVGPNDLRYHIVLVAVIKLGYKEQMFFPSPRNSIVAQKELIARTKCRILLTPDPEPPLVTGFVRENTTSTIQIPSLKELFKHDDTIIPYVYVYEQKPLDVIRDQPVLILHTSGSTVRRSSDFPDAQSVFALSPDLEEFETRDLFSPHPELPDLWMHRGRRDDLIVLLNREKTNPISFEAEITAHPDVRGALVAGNKRVEACLIAESIPEALQQVAEDTSAKENFAHKIWLLLRKLIAIVQLMPGSP</sequence>
<comment type="caution">
    <text evidence="4">The sequence shown here is derived from an EMBL/GenBank/DDBJ whole genome shotgun (WGS) entry which is preliminary data.</text>
</comment>
<dbReference type="EMBL" id="MNBE01000756">
    <property type="protein sequence ID" value="OKO90824.1"/>
    <property type="molecule type" value="Genomic_DNA"/>
</dbReference>
<evidence type="ECO:0000313" key="4">
    <source>
        <dbReference type="EMBL" id="OKO90824.1"/>
    </source>
</evidence>
<dbReference type="Pfam" id="PF23562">
    <property type="entry name" value="AMP-binding_C_3"/>
    <property type="match status" value="1"/>
</dbReference>
<dbReference type="InterPro" id="IPR051414">
    <property type="entry name" value="Adenylate-forming_Reductase"/>
</dbReference>
<evidence type="ECO:0000259" key="3">
    <source>
        <dbReference type="Pfam" id="PF00501"/>
    </source>
</evidence>
<dbReference type="AlphaFoldDB" id="A0A1Q5SS52"/>
<proteinExistence type="predicted"/>
<dbReference type="STRING" id="1316194.A0A1Q5SS52"/>
<dbReference type="Gene3D" id="3.40.50.12780">
    <property type="entry name" value="N-terminal domain of ligase-like"/>
    <property type="match status" value="1"/>
</dbReference>
<reference evidence="4 5" key="1">
    <citation type="submission" date="2016-10" db="EMBL/GenBank/DDBJ databases">
        <title>Genome sequence of the ascomycete fungus Penicillium subrubescens.</title>
        <authorList>
            <person name="De Vries R.P."/>
            <person name="Peng M."/>
            <person name="Dilokpimol A."/>
            <person name="Hilden K."/>
            <person name="Makela M.R."/>
            <person name="Grigoriev I."/>
            <person name="Riley R."/>
            <person name="Granchi Z."/>
        </authorList>
    </citation>
    <scope>NUCLEOTIDE SEQUENCE [LARGE SCALE GENOMIC DNA]</scope>
    <source>
        <strain evidence="4 5">CBS 132785</strain>
    </source>
</reference>
<dbReference type="InterPro" id="IPR042099">
    <property type="entry name" value="ANL_N_sf"/>
</dbReference>
<keyword evidence="1" id="KW-0596">Phosphopantetheine</keyword>
<dbReference type="Proteomes" id="UP000186955">
    <property type="component" value="Unassembled WGS sequence"/>
</dbReference>
<evidence type="ECO:0000256" key="2">
    <source>
        <dbReference type="ARBA" id="ARBA00022553"/>
    </source>
</evidence>
<keyword evidence="5" id="KW-1185">Reference proteome</keyword>
<dbReference type="InterPro" id="IPR000873">
    <property type="entry name" value="AMP-dep_synth/lig_dom"/>
</dbReference>
<feature type="non-terminal residue" evidence="4">
    <location>
        <position position="315"/>
    </location>
</feature>
<organism evidence="4 5">
    <name type="scientific">Penicillium subrubescens</name>
    <dbReference type="NCBI Taxonomy" id="1316194"/>
    <lineage>
        <taxon>Eukaryota</taxon>
        <taxon>Fungi</taxon>
        <taxon>Dikarya</taxon>
        <taxon>Ascomycota</taxon>
        <taxon>Pezizomycotina</taxon>
        <taxon>Eurotiomycetes</taxon>
        <taxon>Eurotiomycetidae</taxon>
        <taxon>Eurotiales</taxon>
        <taxon>Aspergillaceae</taxon>
        <taxon>Penicillium</taxon>
    </lineage>
</organism>
<gene>
    <name evidence="4" type="ORF">PENSUB_13125</name>
</gene>
<dbReference type="Pfam" id="PF00501">
    <property type="entry name" value="AMP-binding"/>
    <property type="match status" value="1"/>
</dbReference>
<dbReference type="PANTHER" id="PTHR43439">
    <property type="entry name" value="PHENYLACETATE-COENZYME A LIGASE"/>
    <property type="match status" value="1"/>
</dbReference>
<name>A0A1Q5SS52_9EURO</name>
<feature type="domain" description="AMP-dependent synthetase/ligase" evidence="3">
    <location>
        <begin position="11"/>
        <end position="184"/>
    </location>
</feature>
<evidence type="ECO:0000313" key="5">
    <source>
        <dbReference type="Proteomes" id="UP000186955"/>
    </source>
</evidence>
<accession>A0A1Q5SS52</accession>
<dbReference type="SUPFAM" id="SSF56801">
    <property type="entry name" value="Acetyl-CoA synthetase-like"/>
    <property type="match status" value="1"/>
</dbReference>
<evidence type="ECO:0000256" key="1">
    <source>
        <dbReference type="ARBA" id="ARBA00022450"/>
    </source>
</evidence>
<protein>
    <recommendedName>
        <fullName evidence="3">AMP-dependent synthetase/ligase domain-containing protein</fullName>
    </recommendedName>
</protein>
<dbReference type="PANTHER" id="PTHR43439:SF2">
    <property type="entry name" value="ENZYME, PUTATIVE (JCVI)-RELATED"/>
    <property type="match status" value="1"/>
</dbReference>
<keyword evidence="2" id="KW-0597">Phosphoprotein</keyword>